<evidence type="ECO:0000313" key="3">
    <source>
        <dbReference type="EMBL" id="MBU3843717.1"/>
    </source>
</evidence>
<protein>
    <submittedName>
        <fullName evidence="3">DUF2066 domain-containing protein</fullName>
    </submittedName>
</protein>
<feature type="region of interest" description="Disordered" evidence="1">
    <location>
        <begin position="658"/>
        <end position="687"/>
    </location>
</feature>
<name>A0A948WYN5_9GAMM</name>
<accession>A0A948WYN5</accession>
<reference evidence="3" key="2">
    <citation type="submission" date="2021-04" db="EMBL/GenBank/DDBJ databases">
        <authorList>
            <person name="Gilroy R."/>
        </authorList>
    </citation>
    <scope>NUCLEOTIDE SEQUENCE</scope>
    <source>
        <strain evidence="3">378</strain>
    </source>
</reference>
<dbReference type="AlphaFoldDB" id="A0A948WYN5"/>
<evidence type="ECO:0000256" key="1">
    <source>
        <dbReference type="SAM" id="MobiDB-lite"/>
    </source>
</evidence>
<reference evidence="3" key="1">
    <citation type="journal article" date="2021" name="PeerJ">
        <title>Extensive microbial diversity within the chicken gut microbiome revealed by metagenomics and culture.</title>
        <authorList>
            <person name="Gilroy R."/>
            <person name="Ravi A."/>
            <person name="Getino M."/>
            <person name="Pursley I."/>
            <person name="Horton D.L."/>
            <person name="Alikhan N.F."/>
            <person name="Baker D."/>
            <person name="Gharbi K."/>
            <person name="Hall N."/>
            <person name="Watson M."/>
            <person name="Adriaenssens E.M."/>
            <person name="Foster-Nyarko E."/>
            <person name="Jarju S."/>
            <person name="Secka A."/>
            <person name="Antonio M."/>
            <person name="Oren A."/>
            <person name="Chaudhuri R.R."/>
            <person name="La Ragione R."/>
            <person name="Hildebrand F."/>
            <person name="Pallen M.J."/>
        </authorList>
    </citation>
    <scope>NUCLEOTIDE SEQUENCE</scope>
    <source>
        <strain evidence="3">378</strain>
    </source>
</reference>
<feature type="signal peptide" evidence="2">
    <location>
        <begin position="1"/>
        <end position="25"/>
    </location>
</feature>
<feature type="compositionally biased region" description="Polar residues" evidence="1">
    <location>
        <begin position="658"/>
        <end position="678"/>
    </location>
</feature>
<dbReference type="EMBL" id="JAHLFE010000044">
    <property type="protein sequence ID" value="MBU3843717.1"/>
    <property type="molecule type" value="Genomic_DNA"/>
</dbReference>
<proteinExistence type="predicted"/>
<feature type="region of interest" description="Disordered" evidence="1">
    <location>
        <begin position="116"/>
        <end position="146"/>
    </location>
</feature>
<evidence type="ECO:0000313" key="4">
    <source>
        <dbReference type="Proteomes" id="UP000733611"/>
    </source>
</evidence>
<organism evidence="3 4">
    <name type="scientific">Candidatus Anaerobiospirillum pullicola</name>
    <dbReference type="NCBI Taxonomy" id="2838451"/>
    <lineage>
        <taxon>Bacteria</taxon>
        <taxon>Pseudomonadati</taxon>
        <taxon>Pseudomonadota</taxon>
        <taxon>Gammaproteobacteria</taxon>
        <taxon>Aeromonadales</taxon>
        <taxon>Succinivibrionaceae</taxon>
        <taxon>Anaerobiospirillum</taxon>
    </lineage>
</organism>
<sequence length="687" mass="71464">MQTTKFSLLTTSLLVVIGSTAAAEAAPTPVPASQSAQGASNITINGAQPNYTVEFAQPVAAPAPAPAATAAPAAPSATPAAAQPAPQGALAQMTAPQAQVQAQAQAQSQYAAPAQVNTTATAPAPQAAPAQQAYPQPRQQPMMRSPLPQTEAPAYEISIAEPASSSASTAAVTTQTTTTTTTTTTTAPAATTATPTTYGQAAPYQGQGQAWAPATTTAAPAQTTAPAVSTVTATVPTATNTIEDQLNTPTPSAEEIQNQQYVTDQLYPAGNDAYARGAFSPDSAAPSADQPSFSFTNQTTTVGGATVAVGPDGQPLTPTNDPDLANTQEVSVTVLGSFDDAIKEAFKSLESGITLGSSTSDFTLDQIAPSIRSLSSDADGNLVLRFSLPMAENILKQGGITSWDGLSNPVLVWMVGLDGTQSDSDLSLVSGQNLSTFAQAILQAAPDYKYRLMFPILDLEDMQKVNVNTVLDHQDQVLTQASKRYGADYFVAAAISSVPNESGVTLKWNLYNKDGIAIASSALSGLMDEVASLGAGDIARALMTFQQTLTQETQTTQIRVNSADIDLLGPGEGFVRLRIGNVRSLEDIKKVRNAFVTYGFDGDVQVVGYDQGQFVIDVNTNSDATNLEGSMRHSGDFSYLAPWTFNFRGDGLMRTPVNSQIGPANPNRPNSQLSQTRSAAKPQATLL</sequence>
<dbReference type="InterPro" id="IPR018642">
    <property type="entry name" value="DUF2066"/>
</dbReference>
<feature type="region of interest" description="Disordered" evidence="1">
    <location>
        <begin position="161"/>
        <end position="230"/>
    </location>
</feature>
<evidence type="ECO:0000256" key="2">
    <source>
        <dbReference type="SAM" id="SignalP"/>
    </source>
</evidence>
<feature type="compositionally biased region" description="Low complexity" evidence="1">
    <location>
        <begin position="116"/>
        <end position="141"/>
    </location>
</feature>
<feature type="compositionally biased region" description="Low complexity" evidence="1">
    <location>
        <begin position="162"/>
        <end position="230"/>
    </location>
</feature>
<keyword evidence="2" id="KW-0732">Signal</keyword>
<feature type="chain" id="PRO_5037646616" evidence="2">
    <location>
        <begin position="26"/>
        <end position="687"/>
    </location>
</feature>
<feature type="compositionally biased region" description="Low complexity" evidence="1">
    <location>
        <begin position="278"/>
        <end position="310"/>
    </location>
</feature>
<dbReference type="Proteomes" id="UP000733611">
    <property type="component" value="Unassembled WGS sequence"/>
</dbReference>
<feature type="region of interest" description="Disordered" evidence="1">
    <location>
        <begin position="275"/>
        <end position="323"/>
    </location>
</feature>
<gene>
    <name evidence="3" type="ORF">H9847_02435</name>
</gene>
<dbReference type="Pfam" id="PF09839">
    <property type="entry name" value="DUF2066"/>
    <property type="match status" value="1"/>
</dbReference>
<feature type="region of interest" description="Disordered" evidence="1">
    <location>
        <begin position="66"/>
        <end position="94"/>
    </location>
</feature>
<comment type="caution">
    <text evidence="3">The sequence shown here is derived from an EMBL/GenBank/DDBJ whole genome shotgun (WGS) entry which is preliminary data.</text>
</comment>